<evidence type="ECO:0000313" key="8">
    <source>
        <dbReference type="EMBL" id="OHT02782.1"/>
    </source>
</evidence>
<protein>
    <recommendedName>
        <fullName evidence="7">Importin N-terminal domain-containing protein</fullName>
    </recommendedName>
</protein>
<evidence type="ECO:0000256" key="4">
    <source>
        <dbReference type="ARBA" id="ARBA00022490"/>
    </source>
</evidence>
<dbReference type="InterPro" id="IPR016024">
    <property type="entry name" value="ARM-type_fold"/>
</dbReference>
<dbReference type="EMBL" id="MLAK01000852">
    <property type="protein sequence ID" value="OHT02782.1"/>
    <property type="molecule type" value="Genomic_DNA"/>
</dbReference>
<dbReference type="PANTHER" id="PTHR10997">
    <property type="entry name" value="IMPORTIN-7, 8, 11"/>
    <property type="match status" value="1"/>
</dbReference>
<dbReference type="OrthoDB" id="760868at2759"/>
<dbReference type="RefSeq" id="XP_068355918.1">
    <property type="nucleotide sequence ID" value="XM_068507085.1"/>
</dbReference>
<comment type="caution">
    <text evidence="8">The sequence shown here is derived from an EMBL/GenBank/DDBJ whole genome shotgun (WGS) entry which is preliminary data.</text>
</comment>
<name>A0A1J4JZ66_9EUKA</name>
<dbReference type="PANTHER" id="PTHR10997:SF18">
    <property type="entry name" value="D-IMPORTIN 7_RANBP7"/>
    <property type="match status" value="1"/>
</dbReference>
<evidence type="ECO:0000256" key="2">
    <source>
        <dbReference type="ARBA" id="ARBA00004496"/>
    </source>
</evidence>
<dbReference type="SUPFAM" id="SSF48371">
    <property type="entry name" value="ARM repeat"/>
    <property type="match status" value="1"/>
</dbReference>
<reference evidence="8" key="1">
    <citation type="submission" date="2016-10" db="EMBL/GenBank/DDBJ databases">
        <authorList>
            <person name="Benchimol M."/>
            <person name="Almeida L.G."/>
            <person name="Vasconcelos A.T."/>
            <person name="Perreira-Neves A."/>
            <person name="Rosa I.A."/>
            <person name="Tasca T."/>
            <person name="Bogo M.R."/>
            <person name="de Souza W."/>
        </authorList>
    </citation>
    <scope>NUCLEOTIDE SEQUENCE [LARGE SCALE GENOMIC DNA]</scope>
    <source>
        <strain evidence="8">K</strain>
    </source>
</reference>
<evidence type="ECO:0000259" key="7">
    <source>
        <dbReference type="PROSITE" id="PS50166"/>
    </source>
</evidence>
<dbReference type="GO" id="GO:0005829">
    <property type="term" value="C:cytosol"/>
    <property type="evidence" value="ECO:0007669"/>
    <property type="project" value="TreeGrafter"/>
</dbReference>
<comment type="subcellular location">
    <subcellularLocation>
        <location evidence="2">Cytoplasm</location>
    </subcellularLocation>
    <subcellularLocation>
        <location evidence="1">Nucleus</location>
    </subcellularLocation>
</comment>
<dbReference type="VEuPathDB" id="TrichDB:TRFO_29977"/>
<dbReference type="SMART" id="SM00913">
    <property type="entry name" value="IBN_N"/>
    <property type="match status" value="1"/>
</dbReference>
<dbReference type="GO" id="GO:0006606">
    <property type="term" value="P:protein import into nucleus"/>
    <property type="evidence" value="ECO:0007669"/>
    <property type="project" value="TreeGrafter"/>
</dbReference>
<dbReference type="InterPro" id="IPR011989">
    <property type="entry name" value="ARM-like"/>
</dbReference>
<evidence type="ECO:0000313" key="9">
    <source>
        <dbReference type="Proteomes" id="UP000179807"/>
    </source>
</evidence>
<feature type="domain" description="Importin N-terminal" evidence="7">
    <location>
        <begin position="42"/>
        <end position="110"/>
    </location>
</feature>
<evidence type="ECO:0000256" key="6">
    <source>
        <dbReference type="ARBA" id="ARBA00023242"/>
    </source>
</evidence>
<evidence type="ECO:0000256" key="3">
    <source>
        <dbReference type="ARBA" id="ARBA00022448"/>
    </source>
</evidence>
<dbReference type="Proteomes" id="UP000179807">
    <property type="component" value="Unassembled WGS sequence"/>
</dbReference>
<evidence type="ECO:0000256" key="5">
    <source>
        <dbReference type="ARBA" id="ARBA00022927"/>
    </source>
</evidence>
<keyword evidence="4" id="KW-0963">Cytoplasm</keyword>
<accession>A0A1J4JZ66</accession>
<keyword evidence="3" id="KW-0813">Transport</keyword>
<keyword evidence="5" id="KW-0653">Protein transport</keyword>
<proteinExistence type="predicted"/>
<dbReference type="GO" id="GO:0031267">
    <property type="term" value="F:small GTPase binding"/>
    <property type="evidence" value="ECO:0007669"/>
    <property type="project" value="InterPro"/>
</dbReference>
<keyword evidence="6" id="KW-0539">Nucleus</keyword>
<dbReference type="Gene3D" id="1.25.10.10">
    <property type="entry name" value="Leucine-rich Repeat Variant"/>
    <property type="match status" value="1"/>
</dbReference>
<sequence>MVRFKKKFKLFLIFLKDQKSMNIGELLAASFQQASTQQLANITETIKSLYPNPNFYQECVNIISDESVNITLRKSALINITNGVKSCWAQTFSPEMKNYIMTIIPDLISRSSPDLLRSFEKLSDIVVKFIFINNQWTELFNFSIILPQLYQQDYGHLLAGLILTKSVTKYIKNPTRKLLDFYSNFASVVLPLIANICQTCEDLTALSFAYHCLSRLFFVSSDDAQAFISPFIGHFYTKFMTEASKASSSPLTETTVMFLLQGVKFLDRVAKERTNLTNDQIIPILSLLKMVLSLNVTGPLKGKAICLLNTLINEGKRHQILEGNMQSIIELIFVQLMINEEDVSDMENDPFNFIESNPDSCPNWEEIKSSCYRFISNCAKSFPPLINFVFQVASTSCQSNNRFQIFTAFRLLSAAMKGKAQENFNNFLPMLVAACNHDDFVIRAGAFLVISQLSKIRIPTELLQLSIAHLNDQSQLVTYYAANALSQCLYLIQKQPEYEEVKQALSPQIEAIYTIFCNISSQFNDSSSSEALSTLVLFFKEMMLPYSSSLFQQITALFVNTSLSSEVSTSGIETTASDALLKLIKLVGKNPESAMSFYPSFYSQITQAFAATQQCSTVELLFPLLSNLINLSPAFDESFWGLIDPLMQTINNHDELDLDDIYPIIDQLIFRDVNLPSKEQVVKNLCMILFSSDFLSCSTNVFSSLIMRCGDNIPCLPELISRMEEEASGFDHTESIEAESIANIFSAMVLSCSNYPTQFINIWVSQHPFPFYIASLLKLLPQLPEDPLMRAQAINAGFQSILKADDDDDDDFDFDGEDEDDDEITGNEVDDIVDDFQVKPGEFNISTSANPQWLDDKALVQQFYELINQLHAENSPVIQAIVQQIGPEALANNMKLLQVYPNHKQLMKKMK</sequence>
<dbReference type="InterPro" id="IPR001494">
    <property type="entry name" value="Importin-beta_N"/>
</dbReference>
<dbReference type="PROSITE" id="PS50166">
    <property type="entry name" value="IMPORTIN_B_NT"/>
    <property type="match status" value="1"/>
</dbReference>
<organism evidence="8 9">
    <name type="scientific">Tritrichomonas foetus</name>
    <dbReference type="NCBI Taxonomy" id="1144522"/>
    <lineage>
        <taxon>Eukaryota</taxon>
        <taxon>Metamonada</taxon>
        <taxon>Parabasalia</taxon>
        <taxon>Tritrichomonadida</taxon>
        <taxon>Tritrichomonadidae</taxon>
        <taxon>Tritrichomonas</taxon>
    </lineage>
</organism>
<dbReference type="AlphaFoldDB" id="A0A1J4JZ66"/>
<evidence type="ECO:0000256" key="1">
    <source>
        <dbReference type="ARBA" id="ARBA00004123"/>
    </source>
</evidence>
<dbReference type="GO" id="GO:0005635">
    <property type="term" value="C:nuclear envelope"/>
    <property type="evidence" value="ECO:0007669"/>
    <property type="project" value="TreeGrafter"/>
</dbReference>
<keyword evidence="9" id="KW-1185">Reference proteome</keyword>
<dbReference type="GeneID" id="94841789"/>
<gene>
    <name evidence="8" type="ORF">TRFO_29977</name>
</gene>
<dbReference type="Pfam" id="PF03810">
    <property type="entry name" value="IBN_N"/>
    <property type="match status" value="1"/>
</dbReference>